<feature type="transmembrane region" description="Helical" evidence="5">
    <location>
        <begin position="319"/>
        <end position="341"/>
    </location>
</feature>
<name>A0A222P695_9GAMM</name>
<dbReference type="PANTHER" id="PTHR10859:SF114">
    <property type="entry name" value="DOLICHOL-PHOSPHATE MANNOSYLTRANSFERASE"/>
    <property type="match status" value="1"/>
</dbReference>
<comment type="subcellular location">
    <subcellularLocation>
        <location evidence="1">Membrane</location>
        <topology evidence="1">Multi-pass membrane protein</topology>
    </subcellularLocation>
</comment>
<evidence type="ECO:0000259" key="6">
    <source>
        <dbReference type="Pfam" id="PF00535"/>
    </source>
</evidence>
<dbReference type="GO" id="GO:0000271">
    <property type="term" value="P:polysaccharide biosynthetic process"/>
    <property type="evidence" value="ECO:0007669"/>
    <property type="project" value="InterPro"/>
</dbReference>
<gene>
    <name evidence="8" type="ORF">clem_14130</name>
</gene>
<evidence type="ECO:0000256" key="4">
    <source>
        <dbReference type="ARBA" id="ARBA00023136"/>
    </source>
</evidence>
<keyword evidence="8" id="KW-0808">Transferase</keyword>
<keyword evidence="4 5" id="KW-0472">Membrane</keyword>
<dbReference type="InterPro" id="IPR001173">
    <property type="entry name" value="Glyco_trans_2-like"/>
</dbReference>
<dbReference type="Pfam" id="PF00535">
    <property type="entry name" value="Glycos_transf_2"/>
    <property type="match status" value="1"/>
</dbReference>
<dbReference type="GO" id="GO:0006487">
    <property type="term" value="P:protein N-linked glycosylation"/>
    <property type="evidence" value="ECO:0007669"/>
    <property type="project" value="TreeGrafter"/>
</dbReference>
<evidence type="ECO:0000256" key="3">
    <source>
        <dbReference type="ARBA" id="ARBA00022989"/>
    </source>
</evidence>
<keyword evidence="9" id="KW-1185">Reference proteome</keyword>
<dbReference type="OrthoDB" id="9808633at2"/>
<dbReference type="GO" id="GO:0016020">
    <property type="term" value="C:membrane"/>
    <property type="evidence" value="ECO:0007669"/>
    <property type="project" value="UniProtKB-SubCell"/>
</dbReference>
<dbReference type="KEGG" id="lcd:clem_14130"/>
<evidence type="ECO:0000256" key="2">
    <source>
        <dbReference type="ARBA" id="ARBA00022692"/>
    </source>
</evidence>
<dbReference type="GO" id="GO:0016740">
    <property type="term" value="F:transferase activity"/>
    <property type="evidence" value="ECO:0007669"/>
    <property type="project" value="UniProtKB-KW"/>
</dbReference>
<dbReference type="CDD" id="cd04179">
    <property type="entry name" value="DPM_DPG-synthase_like"/>
    <property type="match status" value="1"/>
</dbReference>
<dbReference type="Pfam" id="PF04138">
    <property type="entry name" value="GtrA_DPMS_TM"/>
    <property type="match status" value="1"/>
</dbReference>
<sequence length="353" mass="40327">MPSINPVLIIPAYNPDEGLIQLLNKHRELFPEQQCIIVNDGSNADSLNVFKQLEANGYIVLHHEQNQGKGAALKTAMNYYLAVFSDKSPGVITADADGQHSVQDIIRLSQCFYAEPSKLYLGIRQMAKATIPLRSRFGNVLTKFLFNLITRSKVKDTQTGLRGIPNQLIRRLVMTSTKRYEFEFEMFFIAKKLRLSIEQLPIETIYIDNNKGSHFNPFLDSLRIYFIFLRFCSVAIFSFLLDFSLFSLIYFVSQQAAWAVFGARLISAPVNFILNKNLSFKSKKNLLVSAFQYSVLVVIMSVSSFYVMNLIHYTGLSIYLSKIIAEFLIFMANFLIQYLVIFTKRTNFISLSA</sequence>
<feature type="domain" description="Glycosyltransferase 2-like" evidence="6">
    <location>
        <begin position="8"/>
        <end position="168"/>
    </location>
</feature>
<dbReference type="InterPro" id="IPR029044">
    <property type="entry name" value="Nucleotide-diphossugar_trans"/>
</dbReference>
<organism evidence="8 9">
    <name type="scientific">Legionella clemsonensis</name>
    <dbReference type="NCBI Taxonomy" id="1867846"/>
    <lineage>
        <taxon>Bacteria</taxon>
        <taxon>Pseudomonadati</taxon>
        <taxon>Pseudomonadota</taxon>
        <taxon>Gammaproteobacteria</taxon>
        <taxon>Legionellales</taxon>
        <taxon>Legionellaceae</taxon>
        <taxon>Legionella</taxon>
    </lineage>
</organism>
<keyword evidence="3 5" id="KW-1133">Transmembrane helix</keyword>
<dbReference type="RefSeq" id="WP_094092101.1">
    <property type="nucleotide sequence ID" value="NZ_CP016397.1"/>
</dbReference>
<feature type="transmembrane region" description="Helical" evidence="5">
    <location>
        <begin position="286"/>
        <end position="307"/>
    </location>
</feature>
<reference evidence="9" key="1">
    <citation type="submission" date="2016-07" db="EMBL/GenBank/DDBJ databases">
        <authorList>
            <person name="Florea S."/>
            <person name="Webb J.S."/>
            <person name="Jaromczyk J."/>
            <person name="Schardl C.L."/>
        </authorList>
    </citation>
    <scope>NUCLEOTIDE SEQUENCE [LARGE SCALE GENOMIC DNA]</scope>
    <source>
        <strain evidence="9">CDC-D5610</strain>
    </source>
</reference>
<evidence type="ECO:0000256" key="5">
    <source>
        <dbReference type="SAM" id="Phobius"/>
    </source>
</evidence>
<dbReference type="EMBL" id="CP016397">
    <property type="protein sequence ID" value="ASQ47352.1"/>
    <property type="molecule type" value="Genomic_DNA"/>
</dbReference>
<dbReference type="Gene3D" id="3.90.550.10">
    <property type="entry name" value="Spore Coat Polysaccharide Biosynthesis Protein SpsA, Chain A"/>
    <property type="match status" value="1"/>
</dbReference>
<dbReference type="InterPro" id="IPR007267">
    <property type="entry name" value="GtrA_DPMS_TM"/>
</dbReference>
<feature type="domain" description="GtrA/DPMS transmembrane" evidence="7">
    <location>
        <begin position="230"/>
        <end position="342"/>
    </location>
</feature>
<protein>
    <submittedName>
        <fullName evidence="8">N-glycosyltransferase</fullName>
    </submittedName>
</protein>
<dbReference type="PANTHER" id="PTHR10859">
    <property type="entry name" value="GLYCOSYL TRANSFERASE"/>
    <property type="match status" value="1"/>
</dbReference>
<dbReference type="SUPFAM" id="SSF53448">
    <property type="entry name" value="Nucleotide-diphospho-sugar transferases"/>
    <property type="match status" value="1"/>
</dbReference>
<evidence type="ECO:0000313" key="8">
    <source>
        <dbReference type="EMBL" id="ASQ47352.1"/>
    </source>
</evidence>
<proteinExistence type="predicted"/>
<dbReference type="Proteomes" id="UP000201728">
    <property type="component" value="Chromosome"/>
</dbReference>
<dbReference type="AlphaFoldDB" id="A0A222P695"/>
<feature type="transmembrane region" description="Helical" evidence="5">
    <location>
        <begin position="224"/>
        <end position="250"/>
    </location>
</feature>
<accession>A0A222P695</accession>
<evidence type="ECO:0000313" key="9">
    <source>
        <dbReference type="Proteomes" id="UP000201728"/>
    </source>
</evidence>
<evidence type="ECO:0000259" key="7">
    <source>
        <dbReference type="Pfam" id="PF04138"/>
    </source>
</evidence>
<evidence type="ECO:0000256" key="1">
    <source>
        <dbReference type="ARBA" id="ARBA00004141"/>
    </source>
</evidence>
<keyword evidence="2 5" id="KW-0812">Transmembrane</keyword>